<proteinExistence type="predicted"/>
<feature type="signal peptide" evidence="4">
    <location>
        <begin position="1"/>
        <end position="20"/>
    </location>
</feature>
<gene>
    <name evidence="6" type="ORF">F0P93_12925</name>
</gene>
<comment type="caution">
    <text evidence="6">The sequence shown here is derived from an EMBL/GenBank/DDBJ whole genome shotgun (WGS) entry which is preliminary data.</text>
</comment>
<dbReference type="Pfam" id="PF07676">
    <property type="entry name" value="PD40"/>
    <property type="match status" value="2"/>
</dbReference>
<dbReference type="GO" id="GO:0006508">
    <property type="term" value="P:proteolysis"/>
    <property type="evidence" value="ECO:0007669"/>
    <property type="project" value="InterPro"/>
</dbReference>
<dbReference type="Proteomes" id="UP000326344">
    <property type="component" value="Unassembled WGS sequence"/>
</dbReference>
<dbReference type="SUPFAM" id="SSF82171">
    <property type="entry name" value="DPP6 N-terminal domain-like"/>
    <property type="match status" value="1"/>
</dbReference>
<name>A0A5N1JDV7_9BACT</name>
<evidence type="ECO:0000256" key="3">
    <source>
        <dbReference type="SAM" id="MobiDB-lite"/>
    </source>
</evidence>
<dbReference type="AlphaFoldDB" id="A0A5N1JDV7"/>
<dbReference type="InterPro" id="IPR011659">
    <property type="entry name" value="WD40"/>
</dbReference>
<keyword evidence="7" id="KW-1185">Reference proteome</keyword>
<dbReference type="InterPro" id="IPR011042">
    <property type="entry name" value="6-blade_b-propeller_TolB-like"/>
</dbReference>
<evidence type="ECO:0000259" key="5">
    <source>
        <dbReference type="Pfam" id="PF00326"/>
    </source>
</evidence>
<dbReference type="InterPro" id="IPR029058">
    <property type="entry name" value="AB_hydrolase_fold"/>
</dbReference>
<feature type="chain" id="PRO_5024819181" evidence="4">
    <location>
        <begin position="21"/>
        <end position="752"/>
    </location>
</feature>
<evidence type="ECO:0000256" key="4">
    <source>
        <dbReference type="SAM" id="SignalP"/>
    </source>
</evidence>
<reference evidence="6 7" key="1">
    <citation type="submission" date="2019-09" db="EMBL/GenBank/DDBJ databases">
        <title>Genome Sequence of Larkinella sp MA1.</title>
        <authorList>
            <person name="Srinivasan S."/>
        </authorList>
    </citation>
    <scope>NUCLEOTIDE SEQUENCE [LARGE SCALE GENOMIC DNA]</scope>
    <source>
        <strain evidence="6 7">MA1</strain>
    </source>
</reference>
<keyword evidence="2" id="KW-0720">Serine protease</keyword>
<dbReference type="GO" id="GO:0004252">
    <property type="term" value="F:serine-type endopeptidase activity"/>
    <property type="evidence" value="ECO:0007669"/>
    <property type="project" value="TreeGrafter"/>
</dbReference>
<evidence type="ECO:0000256" key="1">
    <source>
        <dbReference type="ARBA" id="ARBA00022801"/>
    </source>
</evidence>
<evidence type="ECO:0000313" key="6">
    <source>
        <dbReference type="EMBL" id="KAA9353541.1"/>
    </source>
</evidence>
<feature type="domain" description="Peptidase S9 prolyl oligopeptidase catalytic" evidence="5">
    <location>
        <begin position="538"/>
        <end position="747"/>
    </location>
</feature>
<accession>A0A5N1JDV7</accession>
<dbReference type="InterPro" id="IPR001375">
    <property type="entry name" value="Peptidase_S9_cat"/>
</dbReference>
<protein>
    <submittedName>
        <fullName evidence="6">S9 family peptidase</fullName>
    </submittedName>
</protein>
<dbReference type="Gene3D" id="2.120.10.30">
    <property type="entry name" value="TolB, C-terminal domain"/>
    <property type="match status" value="2"/>
</dbReference>
<dbReference type="Gene3D" id="3.40.50.1820">
    <property type="entry name" value="alpha/beta hydrolase"/>
    <property type="match status" value="1"/>
</dbReference>
<dbReference type="PANTHER" id="PTHR42776:SF27">
    <property type="entry name" value="DIPEPTIDYL PEPTIDASE FAMILY MEMBER 6"/>
    <property type="match status" value="1"/>
</dbReference>
<dbReference type="RefSeq" id="WP_150876834.1">
    <property type="nucleotide sequence ID" value="NZ_VTWS01000003.1"/>
</dbReference>
<organism evidence="6 7">
    <name type="scientific">Larkinella humicola</name>
    <dbReference type="NCBI Taxonomy" id="2607654"/>
    <lineage>
        <taxon>Bacteria</taxon>
        <taxon>Pseudomonadati</taxon>
        <taxon>Bacteroidota</taxon>
        <taxon>Cytophagia</taxon>
        <taxon>Cytophagales</taxon>
        <taxon>Spirosomataceae</taxon>
        <taxon>Larkinella</taxon>
    </lineage>
</organism>
<keyword evidence="4" id="KW-0732">Signal</keyword>
<dbReference type="EMBL" id="VTWS01000003">
    <property type="protein sequence ID" value="KAA9353541.1"/>
    <property type="molecule type" value="Genomic_DNA"/>
</dbReference>
<dbReference type="Pfam" id="PF00326">
    <property type="entry name" value="Peptidase_S9"/>
    <property type="match status" value="1"/>
</dbReference>
<evidence type="ECO:0000256" key="2">
    <source>
        <dbReference type="ARBA" id="ARBA00022825"/>
    </source>
</evidence>
<dbReference type="PANTHER" id="PTHR42776">
    <property type="entry name" value="SERINE PEPTIDASE S9 FAMILY MEMBER"/>
    <property type="match status" value="1"/>
</dbReference>
<evidence type="ECO:0000313" key="7">
    <source>
        <dbReference type="Proteomes" id="UP000326344"/>
    </source>
</evidence>
<dbReference type="SUPFAM" id="SSF53474">
    <property type="entry name" value="alpha/beta-Hydrolases"/>
    <property type="match status" value="1"/>
</dbReference>
<sequence length="752" mass="82440">MKKLLLLTAAFGLLFPYAHAQTGKQKITVTDLTRIRQVGGVKTSPDGKHAVYTLTTIEPDAEKKDEYEYKTHIFLTGLKPGDPKPLTNGSESARQPDWSPDGQSIAFVRTVKGKSQIFVMPLDGGEAWQLTKLSYGASSPQWSPDGKQILFTTSASLSDILKDSLLNQGKTLPAWSLEKPGFATNEFIKPDKTVKANPDGSLAEIRAYLNKDVEDKKAKVINRLNFQGESTTEPELSFTHLYAVEVKENATPKPLTRGFYSFQAPVWMPDGQGILAVTDRDTLRHPDREQDAALIWLAADGSGKRISLLSEAGKTYFSPSVSPDGRQLVLLTNSAQGVNAGQLAMAALNGTSVSDLQVVAFDRAAGNLKWGAVAGSKKKKGTSTTAYAVFFTASSNGGAPLYRLDPATKQVTQLSDFDSGISAFDLAGDQVVFAKTAVANPSELYLAAYTGATTQKPLTANAVKLSNHNDWVAGKALSFPEKRTYKNSKGQTVEYWIMKPTAMAANEASASTKKYPLLLNMHGGPTAMWGPGEASMWHEFQYFCSQGYGVVYANPRGSGGYGIDFQRANVKDWGTGPTEDVLAAATDAAREAWVDTSRQVITGGSYAGYLTAWIVAHDNRFKAAFSQRGVYDLTTFMGEGNAWRLVPNYFGGYPWQKQVAETLEANSPYTFVENIKTPLLIKHGENDLRTGVIQSEMLYKSLKILGRPVEYVRMPGGTHEMSRTGNVRQRIDRMLRIYEFFERYVGEKNNRQ</sequence>
<keyword evidence="2" id="KW-0645">Protease</keyword>
<keyword evidence="1" id="KW-0378">Hydrolase</keyword>
<feature type="region of interest" description="Disordered" evidence="3">
    <location>
        <begin position="80"/>
        <end position="102"/>
    </location>
</feature>